<feature type="domain" description="Helicase ATP-binding" evidence="11">
    <location>
        <begin position="1"/>
        <end position="151"/>
    </location>
</feature>
<feature type="region of interest" description="Disordered" evidence="10">
    <location>
        <begin position="170"/>
        <end position="198"/>
    </location>
</feature>
<dbReference type="InterPro" id="IPR051493">
    <property type="entry name" value="CHD"/>
</dbReference>
<dbReference type="PROSITE" id="PS51194">
    <property type="entry name" value="HELICASE_CTER"/>
    <property type="match status" value="1"/>
</dbReference>
<protein>
    <submittedName>
        <fullName evidence="13">CHD8 protein</fullName>
    </submittedName>
</protein>
<feature type="non-terminal residue" evidence="13">
    <location>
        <position position="1"/>
    </location>
</feature>
<evidence type="ECO:0000256" key="8">
    <source>
        <dbReference type="ARBA" id="ARBA00023242"/>
    </source>
</evidence>
<dbReference type="SMART" id="SM00487">
    <property type="entry name" value="DEXDc"/>
    <property type="match status" value="1"/>
</dbReference>
<dbReference type="GO" id="GO:0006325">
    <property type="term" value="P:chromatin organization"/>
    <property type="evidence" value="ECO:0007669"/>
    <property type="project" value="UniProtKB-KW"/>
</dbReference>
<keyword evidence="5" id="KW-0378">Hydrolase</keyword>
<accession>A0A7L4I3I1</accession>
<dbReference type="InterPro" id="IPR001650">
    <property type="entry name" value="Helicase_C-like"/>
</dbReference>
<feature type="non-terminal residue" evidence="13">
    <location>
        <position position="463"/>
    </location>
</feature>
<name>A0A7L4I3I1_SCOUM</name>
<organism evidence="13 14">
    <name type="scientific">Scopus umbretta</name>
    <name type="common">Hammerkop</name>
    <dbReference type="NCBI Taxonomy" id="33581"/>
    <lineage>
        <taxon>Eukaryota</taxon>
        <taxon>Metazoa</taxon>
        <taxon>Chordata</taxon>
        <taxon>Craniata</taxon>
        <taxon>Vertebrata</taxon>
        <taxon>Euteleostomi</taxon>
        <taxon>Archelosauria</taxon>
        <taxon>Archosauria</taxon>
        <taxon>Dinosauria</taxon>
        <taxon>Saurischia</taxon>
        <taxon>Theropoda</taxon>
        <taxon>Coelurosauria</taxon>
        <taxon>Aves</taxon>
        <taxon>Neognathae</taxon>
        <taxon>Neoaves</taxon>
        <taxon>Aequornithes</taxon>
        <taxon>Pelecaniformes</taxon>
        <taxon>Scopidae</taxon>
        <taxon>Scopus</taxon>
    </lineage>
</organism>
<keyword evidence="14" id="KW-1185">Reference proteome</keyword>
<proteinExistence type="inferred from homology"/>
<comment type="subcellular location">
    <subcellularLocation>
        <location evidence="1">Nucleus</location>
    </subcellularLocation>
</comment>
<evidence type="ECO:0000256" key="10">
    <source>
        <dbReference type="SAM" id="MobiDB-lite"/>
    </source>
</evidence>
<evidence type="ECO:0000256" key="4">
    <source>
        <dbReference type="ARBA" id="ARBA00022741"/>
    </source>
</evidence>
<keyword evidence="4" id="KW-0547">Nucleotide-binding</keyword>
<dbReference type="InterPro" id="IPR049730">
    <property type="entry name" value="SNF2/RAD54-like_C"/>
</dbReference>
<evidence type="ECO:0000256" key="6">
    <source>
        <dbReference type="ARBA" id="ARBA00022840"/>
    </source>
</evidence>
<dbReference type="InterPro" id="IPR027417">
    <property type="entry name" value="P-loop_NTPase"/>
</dbReference>
<dbReference type="CDD" id="cd18793">
    <property type="entry name" value="SF2_C_SNF"/>
    <property type="match status" value="1"/>
</dbReference>
<dbReference type="PANTHER" id="PTHR46850:SF1">
    <property type="entry name" value="CHROMODOMAIN-HELICASE-DNA-BINDING PROTEIN 9"/>
    <property type="match status" value="1"/>
</dbReference>
<reference evidence="13 14" key="1">
    <citation type="submission" date="2020-02" db="EMBL/GenBank/DDBJ databases">
        <title>Bird 10,000 Genomes (B10K) Project - Family phase.</title>
        <authorList>
            <person name="Zhang G."/>
        </authorList>
    </citation>
    <scope>NUCLEOTIDE SEQUENCE [LARGE SCALE GENOMIC DNA]</scope>
    <source>
        <strain evidence="13">B10K-DU-002-70</strain>
        <tissue evidence="13">Muscle</tissue>
    </source>
</reference>
<evidence type="ECO:0000259" key="12">
    <source>
        <dbReference type="PROSITE" id="PS51194"/>
    </source>
</evidence>
<dbReference type="Pfam" id="PF00271">
    <property type="entry name" value="Helicase_C"/>
    <property type="match status" value="1"/>
</dbReference>
<dbReference type="PROSITE" id="PS51192">
    <property type="entry name" value="HELICASE_ATP_BIND_1"/>
    <property type="match status" value="1"/>
</dbReference>
<comment type="catalytic activity">
    <reaction evidence="9">
        <text>ATP + H2O = ADP + phosphate + H(+)</text>
        <dbReference type="Rhea" id="RHEA:13065"/>
        <dbReference type="ChEBI" id="CHEBI:15377"/>
        <dbReference type="ChEBI" id="CHEBI:15378"/>
        <dbReference type="ChEBI" id="CHEBI:30616"/>
        <dbReference type="ChEBI" id="CHEBI:43474"/>
        <dbReference type="ChEBI" id="CHEBI:456216"/>
    </reaction>
</comment>
<evidence type="ECO:0000256" key="5">
    <source>
        <dbReference type="ARBA" id="ARBA00022801"/>
    </source>
</evidence>
<dbReference type="Gene3D" id="3.40.50.10810">
    <property type="entry name" value="Tandem AAA-ATPase domain"/>
    <property type="match status" value="1"/>
</dbReference>
<evidence type="ECO:0000256" key="3">
    <source>
        <dbReference type="ARBA" id="ARBA00022737"/>
    </source>
</evidence>
<evidence type="ECO:0000256" key="9">
    <source>
        <dbReference type="ARBA" id="ARBA00049360"/>
    </source>
</evidence>
<dbReference type="GO" id="GO:0016787">
    <property type="term" value="F:hydrolase activity"/>
    <property type="evidence" value="ECO:0007669"/>
    <property type="project" value="UniProtKB-KW"/>
</dbReference>
<dbReference type="AlphaFoldDB" id="A0A7L4I3I1"/>
<dbReference type="InterPro" id="IPR014001">
    <property type="entry name" value="Helicase_ATP-bd"/>
</dbReference>
<evidence type="ECO:0000313" key="13">
    <source>
        <dbReference type="EMBL" id="NXX60265.1"/>
    </source>
</evidence>
<comment type="similarity">
    <text evidence="2">Belongs to the SNF2/RAD54 helicase family.</text>
</comment>
<dbReference type="InterPro" id="IPR000330">
    <property type="entry name" value="SNF2_N"/>
</dbReference>
<dbReference type="FunFam" id="3.40.50.300:FF:000015">
    <property type="entry name" value="chromodomain-helicase-DNA-binding protein 9 isoform X1"/>
    <property type="match status" value="1"/>
</dbReference>
<sequence>MGLGKTIQSIAFLQEVYNVGIRGPFLVIAPLSTITNWEREFNTWTEMNSIVYHGSLASRQMIQQYEMYCKDSRFDALITTFEMILSDCPELREIEWRCVIIDEAHRLKNRNCKLLDSLKHMDLEHKVLLTGTPLQNTVEELFSLLHFLEPSQFPSEAEFLKDFGDLKTEEQVRNREDPGPFPGRLGPTRPAVTSPRWSPPQVQKLQAILKPMMLRRLKEDVEKNLAPKQETIIEVELTNIQKKYYRAILEKNFSFLSKGAGHTNMPNLLNTMMELRKCCNHPYLINGEEPGSCHHHVPHDFHLQAMVRSAGKLVLIDKLLPKLKAGGHKVLIFSQMVRCLDILEDYLIQKRYLYERIDGRVRGNLRQAAIDRFSKPDSDRFVFLLCTRAGGLGINLTAADTCIIFDSDWNPQNDLQAQARCHRIGQSKAVKVYRLITRNSYEREMFDKASLKLGLDKAVLQSM</sequence>
<dbReference type="InterPro" id="IPR038718">
    <property type="entry name" value="SNF2-like_sf"/>
</dbReference>
<evidence type="ECO:0000256" key="2">
    <source>
        <dbReference type="ARBA" id="ARBA00007025"/>
    </source>
</evidence>
<keyword evidence="3" id="KW-0677">Repeat</keyword>
<evidence type="ECO:0000313" key="14">
    <source>
        <dbReference type="Proteomes" id="UP000539032"/>
    </source>
</evidence>
<evidence type="ECO:0000256" key="1">
    <source>
        <dbReference type="ARBA" id="ARBA00004123"/>
    </source>
</evidence>
<comment type="caution">
    <text evidence="13">The sequence shown here is derived from an EMBL/GenBank/DDBJ whole genome shotgun (WGS) entry which is preliminary data.</text>
</comment>
<gene>
    <name evidence="13" type="primary">Chd8</name>
    <name evidence="13" type="ORF">SCOUMB_R12029</name>
</gene>
<dbReference type="EMBL" id="VZTL01055839">
    <property type="protein sequence ID" value="NXX60265.1"/>
    <property type="molecule type" value="Genomic_DNA"/>
</dbReference>
<feature type="domain" description="Helicase C-terminal" evidence="12">
    <location>
        <begin position="315"/>
        <end position="463"/>
    </location>
</feature>
<dbReference type="SMART" id="SM00490">
    <property type="entry name" value="HELICc"/>
    <property type="match status" value="1"/>
</dbReference>
<keyword evidence="7" id="KW-0156">Chromatin regulator</keyword>
<dbReference type="SUPFAM" id="SSF52540">
    <property type="entry name" value="P-loop containing nucleoside triphosphate hydrolases"/>
    <property type="match status" value="2"/>
</dbReference>
<dbReference type="Pfam" id="PF00176">
    <property type="entry name" value="SNF2-rel_dom"/>
    <property type="match status" value="1"/>
</dbReference>
<evidence type="ECO:0000256" key="7">
    <source>
        <dbReference type="ARBA" id="ARBA00022853"/>
    </source>
</evidence>
<evidence type="ECO:0000259" key="11">
    <source>
        <dbReference type="PROSITE" id="PS51192"/>
    </source>
</evidence>
<dbReference type="GO" id="GO:0005634">
    <property type="term" value="C:nucleus"/>
    <property type="evidence" value="ECO:0007669"/>
    <property type="project" value="UniProtKB-SubCell"/>
</dbReference>
<dbReference type="Gene3D" id="3.40.50.300">
    <property type="entry name" value="P-loop containing nucleotide triphosphate hydrolases"/>
    <property type="match status" value="1"/>
</dbReference>
<keyword evidence="8" id="KW-0539">Nucleus</keyword>
<keyword evidence="6" id="KW-0067">ATP-binding</keyword>
<dbReference type="PANTHER" id="PTHR46850">
    <property type="entry name" value="CHROMODOMAIN-HELICASE-DNA-BINDING PROTEIN 9"/>
    <property type="match status" value="1"/>
</dbReference>
<dbReference type="GO" id="GO:0005524">
    <property type="term" value="F:ATP binding"/>
    <property type="evidence" value="ECO:0007669"/>
    <property type="project" value="UniProtKB-KW"/>
</dbReference>
<dbReference type="OrthoDB" id="5857104at2759"/>
<dbReference type="Proteomes" id="UP000539032">
    <property type="component" value="Unassembled WGS sequence"/>
</dbReference>